<dbReference type="InterPro" id="IPR052909">
    <property type="entry name" value="Transposase_6_like"/>
</dbReference>
<name>A0A0R3ED61_9BRAD</name>
<dbReference type="PANTHER" id="PTHR46637:SF1">
    <property type="entry name" value="BLL5188 PROTEIN"/>
    <property type="match status" value="1"/>
</dbReference>
<dbReference type="Pfam" id="PF13340">
    <property type="entry name" value="DUF4096"/>
    <property type="match status" value="1"/>
</dbReference>
<feature type="domain" description="Insertion element IS402-like" evidence="2">
    <location>
        <begin position="8"/>
        <end position="79"/>
    </location>
</feature>
<protein>
    <submittedName>
        <fullName evidence="3">Transposase</fullName>
    </submittedName>
</protein>
<dbReference type="NCBIfam" id="NF033580">
    <property type="entry name" value="transpos_IS5_3"/>
    <property type="match status" value="1"/>
</dbReference>
<feature type="region of interest" description="Disordered" evidence="1">
    <location>
        <begin position="98"/>
        <end position="130"/>
    </location>
</feature>
<dbReference type="EMBL" id="LJYG01000011">
    <property type="protein sequence ID" value="KRQ17461.1"/>
    <property type="molecule type" value="Genomic_DNA"/>
</dbReference>
<keyword evidence="4" id="KW-1185">Reference proteome</keyword>
<organism evidence="3 4">
    <name type="scientific">Bradyrhizobium manausense</name>
    <dbReference type="NCBI Taxonomy" id="989370"/>
    <lineage>
        <taxon>Bacteria</taxon>
        <taxon>Pseudomonadati</taxon>
        <taxon>Pseudomonadota</taxon>
        <taxon>Alphaproteobacteria</taxon>
        <taxon>Hyphomicrobiales</taxon>
        <taxon>Nitrobacteraceae</taxon>
        <taxon>Bradyrhizobium</taxon>
    </lineage>
</organism>
<accession>A0A0R3ED61</accession>
<evidence type="ECO:0000313" key="4">
    <source>
        <dbReference type="Proteomes" id="UP000051936"/>
    </source>
</evidence>
<reference evidence="3 4" key="1">
    <citation type="submission" date="2015-09" db="EMBL/GenBank/DDBJ databases">
        <title>Draft Genome Sequence of Bradyrhizobium manausense Strain BR 3351T, a Novel Symbiotic Nitrogen-Fixing Alphaproteobacterium Isolated from Brazilian Amazon Rain Forest.</title>
        <authorList>
            <person name="De Araujo J.L."/>
            <person name="Zilli J.E."/>
        </authorList>
    </citation>
    <scope>NUCLEOTIDE SEQUENCE [LARGE SCALE GENOMIC DNA]</scope>
    <source>
        <strain evidence="3 4">BR3351</strain>
    </source>
</reference>
<dbReference type="Proteomes" id="UP000051936">
    <property type="component" value="Unassembled WGS sequence"/>
</dbReference>
<sequence length="130" mass="14651">MRKGLFWLNDEQWAQIKPHLPTNQTGPARDDDRRIISGIIHMLQCGARWRDCPPDYGPYTTIYNRFNRWAKRGHWQAIFEALARCGKDGVTLSIDSTTIKAHRSASGGKGGSMNRRSAARAVGGPRKSTR</sequence>
<dbReference type="InterPro" id="IPR025161">
    <property type="entry name" value="IS402-like_dom"/>
</dbReference>
<dbReference type="AlphaFoldDB" id="A0A0R3ED61"/>
<dbReference type="PANTHER" id="PTHR46637">
    <property type="entry name" value="TIS1421-TRANSPOSASE PROTEIN A"/>
    <property type="match status" value="1"/>
</dbReference>
<gene>
    <name evidence="3" type="ORF">AOQ71_01850</name>
</gene>
<evidence type="ECO:0000313" key="3">
    <source>
        <dbReference type="EMBL" id="KRQ17461.1"/>
    </source>
</evidence>
<proteinExistence type="predicted"/>
<dbReference type="STRING" id="989370.AOQ71_01850"/>
<evidence type="ECO:0000259" key="2">
    <source>
        <dbReference type="Pfam" id="PF13340"/>
    </source>
</evidence>
<evidence type="ECO:0000256" key="1">
    <source>
        <dbReference type="SAM" id="MobiDB-lite"/>
    </source>
</evidence>
<comment type="caution">
    <text evidence="3">The sequence shown here is derived from an EMBL/GenBank/DDBJ whole genome shotgun (WGS) entry which is preliminary data.</text>
</comment>
<dbReference type="RefSeq" id="WP_057741000.1">
    <property type="nucleotide sequence ID" value="NZ_LJYG01000011.1"/>
</dbReference>